<evidence type="ECO:0000313" key="2">
    <source>
        <dbReference type="Proteomes" id="UP000015105"/>
    </source>
</evidence>
<evidence type="ECO:0000313" key="1">
    <source>
        <dbReference type="EnsemblPlants" id="AET7Gv20212200.8"/>
    </source>
</evidence>
<dbReference type="Gramene" id="AET7Gv20212200.8">
    <property type="protein sequence ID" value="AET7Gv20212200.8"/>
    <property type="gene ID" value="AET7Gv20212200"/>
</dbReference>
<dbReference type="EnsemblPlants" id="AET7Gv20212200.8">
    <property type="protein sequence ID" value="AET7Gv20212200.8"/>
    <property type="gene ID" value="AET7Gv20212200"/>
</dbReference>
<accession>A0A453QK76</accession>
<organism evidence="1 2">
    <name type="scientific">Aegilops tauschii subsp. strangulata</name>
    <name type="common">Goatgrass</name>
    <dbReference type="NCBI Taxonomy" id="200361"/>
    <lineage>
        <taxon>Eukaryota</taxon>
        <taxon>Viridiplantae</taxon>
        <taxon>Streptophyta</taxon>
        <taxon>Embryophyta</taxon>
        <taxon>Tracheophyta</taxon>
        <taxon>Spermatophyta</taxon>
        <taxon>Magnoliopsida</taxon>
        <taxon>Liliopsida</taxon>
        <taxon>Poales</taxon>
        <taxon>Poaceae</taxon>
        <taxon>BOP clade</taxon>
        <taxon>Pooideae</taxon>
        <taxon>Triticodae</taxon>
        <taxon>Triticeae</taxon>
        <taxon>Triticinae</taxon>
        <taxon>Aegilops</taxon>
    </lineage>
</organism>
<dbReference type="AlphaFoldDB" id="A0A453QK76"/>
<reference evidence="2" key="2">
    <citation type="journal article" date="2017" name="Nat. Plants">
        <title>The Aegilops tauschii genome reveals multiple impacts of transposons.</title>
        <authorList>
            <person name="Zhao G."/>
            <person name="Zou C."/>
            <person name="Li K."/>
            <person name="Wang K."/>
            <person name="Li T."/>
            <person name="Gao L."/>
            <person name="Zhang X."/>
            <person name="Wang H."/>
            <person name="Yang Z."/>
            <person name="Liu X."/>
            <person name="Jiang W."/>
            <person name="Mao L."/>
            <person name="Kong X."/>
            <person name="Jiao Y."/>
            <person name="Jia J."/>
        </authorList>
    </citation>
    <scope>NUCLEOTIDE SEQUENCE [LARGE SCALE GENOMIC DNA]</scope>
    <source>
        <strain evidence="2">cv. AL8/78</strain>
    </source>
</reference>
<reference evidence="2" key="1">
    <citation type="journal article" date="2014" name="Science">
        <title>Ancient hybridizations among the ancestral genomes of bread wheat.</title>
        <authorList>
            <consortium name="International Wheat Genome Sequencing Consortium,"/>
            <person name="Marcussen T."/>
            <person name="Sandve S.R."/>
            <person name="Heier L."/>
            <person name="Spannagl M."/>
            <person name="Pfeifer M."/>
            <person name="Jakobsen K.S."/>
            <person name="Wulff B.B."/>
            <person name="Steuernagel B."/>
            <person name="Mayer K.F."/>
            <person name="Olsen O.A."/>
        </authorList>
    </citation>
    <scope>NUCLEOTIDE SEQUENCE [LARGE SCALE GENOMIC DNA]</scope>
    <source>
        <strain evidence="2">cv. AL8/78</strain>
    </source>
</reference>
<proteinExistence type="predicted"/>
<reference evidence="1" key="4">
    <citation type="submission" date="2019-03" db="UniProtKB">
        <authorList>
            <consortium name="EnsemblPlants"/>
        </authorList>
    </citation>
    <scope>IDENTIFICATION</scope>
</reference>
<sequence>AQPGAITWHSGCARVQVKKEKEKQSVLGFVAGHSSIVPGAGGDRDAREE</sequence>
<keyword evidence="2" id="KW-1185">Reference proteome</keyword>
<reference evidence="1" key="5">
    <citation type="journal article" date="2021" name="G3 (Bethesda)">
        <title>Aegilops tauschii genome assembly Aet v5.0 features greater sequence contiguity and improved annotation.</title>
        <authorList>
            <person name="Wang L."/>
            <person name="Zhu T."/>
            <person name="Rodriguez J.C."/>
            <person name="Deal K.R."/>
            <person name="Dubcovsky J."/>
            <person name="McGuire P.E."/>
            <person name="Lux T."/>
            <person name="Spannagl M."/>
            <person name="Mayer K.F.X."/>
            <person name="Baldrich P."/>
            <person name="Meyers B.C."/>
            <person name="Huo N."/>
            <person name="Gu Y.Q."/>
            <person name="Zhou H."/>
            <person name="Devos K.M."/>
            <person name="Bennetzen J.L."/>
            <person name="Unver T."/>
            <person name="Budak H."/>
            <person name="Gulick P.J."/>
            <person name="Galiba G."/>
            <person name="Kalapos B."/>
            <person name="Nelson D.R."/>
            <person name="Li P."/>
            <person name="You F.M."/>
            <person name="Luo M.C."/>
            <person name="Dvorak J."/>
        </authorList>
    </citation>
    <scope>NUCLEOTIDE SEQUENCE [LARGE SCALE GENOMIC DNA]</scope>
    <source>
        <strain evidence="1">cv. AL8/78</strain>
    </source>
</reference>
<reference evidence="1" key="3">
    <citation type="journal article" date="2017" name="Nature">
        <title>Genome sequence of the progenitor of the wheat D genome Aegilops tauschii.</title>
        <authorList>
            <person name="Luo M.C."/>
            <person name="Gu Y.Q."/>
            <person name="Puiu D."/>
            <person name="Wang H."/>
            <person name="Twardziok S.O."/>
            <person name="Deal K.R."/>
            <person name="Huo N."/>
            <person name="Zhu T."/>
            <person name="Wang L."/>
            <person name="Wang Y."/>
            <person name="McGuire P.E."/>
            <person name="Liu S."/>
            <person name="Long H."/>
            <person name="Ramasamy R.K."/>
            <person name="Rodriguez J.C."/>
            <person name="Van S.L."/>
            <person name="Yuan L."/>
            <person name="Wang Z."/>
            <person name="Xia Z."/>
            <person name="Xiao L."/>
            <person name="Anderson O.D."/>
            <person name="Ouyang S."/>
            <person name="Liang Y."/>
            <person name="Zimin A.V."/>
            <person name="Pertea G."/>
            <person name="Qi P."/>
            <person name="Bennetzen J.L."/>
            <person name="Dai X."/>
            <person name="Dawson M.W."/>
            <person name="Muller H.G."/>
            <person name="Kugler K."/>
            <person name="Rivarola-Duarte L."/>
            <person name="Spannagl M."/>
            <person name="Mayer K.F.X."/>
            <person name="Lu F.H."/>
            <person name="Bevan M.W."/>
            <person name="Leroy P."/>
            <person name="Li P."/>
            <person name="You F.M."/>
            <person name="Sun Q."/>
            <person name="Liu Z."/>
            <person name="Lyons E."/>
            <person name="Wicker T."/>
            <person name="Salzberg S.L."/>
            <person name="Devos K.M."/>
            <person name="Dvorak J."/>
        </authorList>
    </citation>
    <scope>NUCLEOTIDE SEQUENCE [LARGE SCALE GENOMIC DNA]</scope>
    <source>
        <strain evidence="1">cv. AL8/78</strain>
    </source>
</reference>
<protein>
    <submittedName>
        <fullName evidence="1">Uncharacterized protein</fullName>
    </submittedName>
</protein>
<name>A0A453QK76_AEGTS</name>
<dbReference type="Proteomes" id="UP000015105">
    <property type="component" value="Chromosome 7D"/>
</dbReference>